<gene>
    <name evidence="2" type="ORF">H8K55_14060</name>
</gene>
<evidence type="ECO:0000313" key="2">
    <source>
        <dbReference type="EMBL" id="MBC3874711.1"/>
    </source>
</evidence>
<proteinExistence type="predicted"/>
<reference evidence="2 3" key="1">
    <citation type="submission" date="2020-08" db="EMBL/GenBank/DDBJ databases">
        <title>Novel species isolated from subtropical streams in China.</title>
        <authorList>
            <person name="Lu H."/>
        </authorList>
    </citation>
    <scope>NUCLEOTIDE SEQUENCE [LARGE SCALE GENOMIC DNA]</scope>
    <source>
        <strain evidence="2 3">LX15W</strain>
    </source>
</reference>
<feature type="domain" description="Cupin type-2" evidence="1">
    <location>
        <begin position="39"/>
        <end position="102"/>
    </location>
</feature>
<sequence length="109" mass="11770">MAISHLSSGQVCPLLPSSVAIDNLQSIALFKDPHLEVIRMILPVGKSIPPHHVRGAMTIQCLIGEVLSKTDQQEQVLRTGDLQYLAGGVEHQLHANQDSALLVTICLLS</sequence>
<dbReference type="Gene3D" id="2.60.120.10">
    <property type="entry name" value="Jelly Rolls"/>
    <property type="match status" value="1"/>
</dbReference>
<dbReference type="InterPro" id="IPR014710">
    <property type="entry name" value="RmlC-like_jellyroll"/>
</dbReference>
<protein>
    <recommendedName>
        <fullName evidence="1">Cupin type-2 domain-containing protein</fullName>
    </recommendedName>
</protein>
<evidence type="ECO:0000259" key="1">
    <source>
        <dbReference type="Pfam" id="PF07883"/>
    </source>
</evidence>
<accession>A0ABR6YDS3</accession>
<name>A0ABR6YDS3_9BURK</name>
<dbReference type="Proteomes" id="UP000624279">
    <property type="component" value="Unassembled WGS sequence"/>
</dbReference>
<comment type="caution">
    <text evidence="2">The sequence shown here is derived from an EMBL/GenBank/DDBJ whole genome shotgun (WGS) entry which is preliminary data.</text>
</comment>
<keyword evidence="3" id="KW-1185">Reference proteome</keyword>
<dbReference type="SUPFAM" id="SSF51182">
    <property type="entry name" value="RmlC-like cupins"/>
    <property type="match status" value="1"/>
</dbReference>
<organism evidence="2 3">
    <name type="scientific">Undibacterium flavidum</name>
    <dbReference type="NCBI Taxonomy" id="2762297"/>
    <lineage>
        <taxon>Bacteria</taxon>
        <taxon>Pseudomonadati</taxon>
        <taxon>Pseudomonadota</taxon>
        <taxon>Betaproteobacteria</taxon>
        <taxon>Burkholderiales</taxon>
        <taxon>Oxalobacteraceae</taxon>
        <taxon>Undibacterium</taxon>
    </lineage>
</organism>
<dbReference type="EMBL" id="JACOGA010000012">
    <property type="protein sequence ID" value="MBC3874711.1"/>
    <property type="molecule type" value="Genomic_DNA"/>
</dbReference>
<dbReference type="RefSeq" id="WP_186942688.1">
    <property type="nucleotide sequence ID" value="NZ_JACOGA010000012.1"/>
</dbReference>
<evidence type="ECO:0000313" key="3">
    <source>
        <dbReference type="Proteomes" id="UP000624279"/>
    </source>
</evidence>
<dbReference type="Pfam" id="PF07883">
    <property type="entry name" value="Cupin_2"/>
    <property type="match status" value="1"/>
</dbReference>
<dbReference type="InterPro" id="IPR011051">
    <property type="entry name" value="RmlC_Cupin_sf"/>
</dbReference>
<dbReference type="InterPro" id="IPR013096">
    <property type="entry name" value="Cupin_2"/>
</dbReference>